<dbReference type="Gene3D" id="3.10.350.10">
    <property type="entry name" value="LysM domain"/>
    <property type="match status" value="1"/>
</dbReference>
<dbReference type="InterPro" id="IPR036779">
    <property type="entry name" value="LysM_dom_sf"/>
</dbReference>
<name>A0ABX1QY26_9ALTE</name>
<dbReference type="Proteomes" id="UP000709336">
    <property type="component" value="Unassembled WGS sequence"/>
</dbReference>
<dbReference type="EMBL" id="JAATNW010000002">
    <property type="protein sequence ID" value="NMH59145.1"/>
    <property type="molecule type" value="Genomic_DNA"/>
</dbReference>
<evidence type="ECO:0008006" key="3">
    <source>
        <dbReference type="Google" id="ProtNLM"/>
    </source>
</evidence>
<keyword evidence="2" id="KW-1185">Reference proteome</keyword>
<reference evidence="1 2" key="1">
    <citation type="submission" date="2020-03" db="EMBL/GenBank/DDBJ databases">
        <title>Alteromonas ponticola sp. nov., isolated from seawater.</title>
        <authorList>
            <person name="Yoon J.-H."/>
            <person name="Kim Y.-O."/>
        </authorList>
    </citation>
    <scope>NUCLEOTIDE SEQUENCE [LARGE SCALE GENOMIC DNA]</scope>
    <source>
        <strain evidence="1 2">MYP5</strain>
    </source>
</reference>
<proteinExistence type="predicted"/>
<evidence type="ECO:0000313" key="1">
    <source>
        <dbReference type="EMBL" id="NMH59145.1"/>
    </source>
</evidence>
<evidence type="ECO:0000313" key="2">
    <source>
        <dbReference type="Proteomes" id="UP000709336"/>
    </source>
</evidence>
<dbReference type="RefSeq" id="WP_169209714.1">
    <property type="nucleotide sequence ID" value="NZ_JAATNW010000002.1"/>
</dbReference>
<gene>
    <name evidence="1" type="ORF">HCJ96_03800</name>
</gene>
<organism evidence="1 2">
    <name type="scientific">Alteromonas ponticola</name>
    <dbReference type="NCBI Taxonomy" id="2720613"/>
    <lineage>
        <taxon>Bacteria</taxon>
        <taxon>Pseudomonadati</taxon>
        <taxon>Pseudomonadota</taxon>
        <taxon>Gammaproteobacteria</taxon>
        <taxon>Alteromonadales</taxon>
        <taxon>Alteromonadaceae</taxon>
        <taxon>Alteromonas/Salinimonas group</taxon>
        <taxon>Alteromonas</taxon>
    </lineage>
</organism>
<accession>A0ABX1QY26</accession>
<protein>
    <recommendedName>
        <fullName evidence="3">LysM domain-containing protein</fullName>
    </recommendedName>
</protein>
<comment type="caution">
    <text evidence="1">The sequence shown here is derived from an EMBL/GenBank/DDBJ whole genome shotgun (WGS) entry which is preliminary data.</text>
</comment>
<sequence length="208" mass="23210">MTVAMHATAEKPTDTSLLGCVRVTITDSNHTLDSKSVNARDVAEQFAELFNEQLVNNLLDANLNIDGTSISWEIESLEDGSLKVFYFITAILGNTAAVITIADYIEELRDDEKTITTPDNRYECKIDVAEGFDNVYQVKFGDTLFSVASQYSNEFSLTQRMVMVVLYHVNCHAFGENPDDLKAGAILMIPSDDGFKRLYAEFKNKTPL</sequence>